<sequence length="161" mass="17069">MPLEALAAALEASTLSQALRASLWLYPLVNTGHVVGIALLFGAIVPLDLRLIGCWKPVPLEPLARVLIPVAVCGLVLALSTGALMFATRPPDYLDEPLFGIKLALLGAALCNALLLRRSPHWALLGVTPGAAPRPAWRWAGALSIGLWLGVITLGRLIGYR</sequence>
<accession>B1Y7W1</accession>
<dbReference type="AlphaFoldDB" id="B1Y7W1"/>
<feature type="transmembrane region" description="Helical" evidence="1">
    <location>
        <begin position="66"/>
        <end position="87"/>
    </location>
</feature>
<gene>
    <name evidence="2" type="ordered locus">Lcho_0284</name>
</gene>
<evidence type="ECO:0000256" key="1">
    <source>
        <dbReference type="SAM" id="Phobius"/>
    </source>
</evidence>
<dbReference type="STRING" id="395495.Lcho_0284"/>
<name>B1Y7W1_LEPCP</name>
<dbReference type="Proteomes" id="UP000001693">
    <property type="component" value="Chromosome"/>
</dbReference>
<keyword evidence="3" id="KW-1185">Reference proteome</keyword>
<feature type="transmembrane region" description="Helical" evidence="1">
    <location>
        <begin position="23"/>
        <end position="46"/>
    </location>
</feature>
<dbReference type="OrthoDB" id="3536934at2"/>
<dbReference type="EMBL" id="CP001013">
    <property type="protein sequence ID" value="ACB32559.1"/>
    <property type="molecule type" value="Genomic_DNA"/>
</dbReference>
<dbReference type="KEGG" id="lch:Lcho_0284"/>
<dbReference type="HOGENOM" id="CLU_116250_1_0_4"/>
<protein>
    <recommendedName>
        <fullName evidence="4">DUF2214 domain-containing protein</fullName>
    </recommendedName>
</protein>
<feature type="transmembrane region" description="Helical" evidence="1">
    <location>
        <begin position="136"/>
        <end position="158"/>
    </location>
</feature>
<organism evidence="2 3">
    <name type="scientific">Leptothrix cholodnii (strain ATCC 51168 / LMG 8142 / SP-6)</name>
    <name type="common">Leptothrix discophora (strain SP-6)</name>
    <dbReference type="NCBI Taxonomy" id="395495"/>
    <lineage>
        <taxon>Bacteria</taxon>
        <taxon>Pseudomonadati</taxon>
        <taxon>Pseudomonadota</taxon>
        <taxon>Betaproteobacteria</taxon>
        <taxon>Burkholderiales</taxon>
        <taxon>Sphaerotilaceae</taxon>
        <taxon>Leptothrix</taxon>
    </lineage>
</organism>
<keyword evidence="1" id="KW-0812">Transmembrane</keyword>
<dbReference type="RefSeq" id="WP_012345321.1">
    <property type="nucleotide sequence ID" value="NC_010524.1"/>
</dbReference>
<proteinExistence type="predicted"/>
<feature type="transmembrane region" description="Helical" evidence="1">
    <location>
        <begin position="99"/>
        <end position="116"/>
    </location>
</feature>
<keyword evidence="1" id="KW-1133">Transmembrane helix</keyword>
<evidence type="ECO:0008006" key="4">
    <source>
        <dbReference type="Google" id="ProtNLM"/>
    </source>
</evidence>
<reference evidence="2 3" key="1">
    <citation type="submission" date="2008-03" db="EMBL/GenBank/DDBJ databases">
        <title>Complete sequence of Leptothrix cholodnii SP-6.</title>
        <authorList>
            <consortium name="US DOE Joint Genome Institute"/>
            <person name="Copeland A."/>
            <person name="Lucas S."/>
            <person name="Lapidus A."/>
            <person name="Glavina del Rio T."/>
            <person name="Dalin E."/>
            <person name="Tice H."/>
            <person name="Bruce D."/>
            <person name="Goodwin L."/>
            <person name="Pitluck S."/>
            <person name="Chertkov O."/>
            <person name="Brettin T."/>
            <person name="Detter J.C."/>
            <person name="Han C."/>
            <person name="Kuske C.R."/>
            <person name="Schmutz J."/>
            <person name="Larimer F."/>
            <person name="Land M."/>
            <person name="Hauser L."/>
            <person name="Kyrpides N."/>
            <person name="Lykidis A."/>
            <person name="Emerson D."/>
            <person name="Richardson P."/>
        </authorList>
    </citation>
    <scope>NUCLEOTIDE SEQUENCE [LARGE SCALE GENOMIC DNA]</scope>
    <source>
        <strain evidence="3">ATCC 51168 / LMG 8142 / SP-6</strain>
    </source>
</reference>
<dbReference type="eggNOG" id="ENOG5032YK1">
    <property type="taxonomic scope" value="Bacteria"/>
</dbReference>
<keyword evidence="1" id="KW-0472">Membrane</keyword>
<evidence type="ECO:0000313" key="3">
    <source>
        <dbReference type="Proteomes" id="UP000001693"/>
    </source>
</evidence>
<evidence type="ECO:0000313" key="2">
    <source>
        <dbReference type="EMBL" id="ACB32559.1"/>
    </source>
</evidence>